<gene>
    <name evidence="6" type="primary">dapL</name>
    <name evidence="6" type="ORF">NCTC11190_01220</name>
</gene>
<evidence type="ECO:0000256" key="4">
    <source>
        <dbReference type="RuleBase" id="RU000481"/>
    </source>
</evidence>
<dbReference type="InterPro" id="IPR004839">
    <property type="entry name" value="Aminotransferase_I/II_large"/>
</dbReference>
<dbReference type="STRING" id="880526.GCA_000427365_00225"/>
<dbReference type="OrthoDB" id="9802328at2"/>
<dbReference type="InterPro" id="IPR015422">
    <property type="entry name" value="PyrdxlP-dep_Trfase_small"/>
</dbReference>
<dbReference type="InterPro" id="IPR050881">
    <property type="entry name" value="LL-DAP_aminotransferase"/>
</dbReference>
<protein>
    <recommendedName>
        <fullName evidence="4">Aminotransferase</fullName>
        <ecNumber evidence="4">2.6.1.-</ecNumber>
    </recommendedName>
</protein>
<evidence type="ECO:0000256" key="2">
    <source>
        <dbReference type="ARBA" id="ARBA00022576"/>
    </source>
</evidence>
<dbReference type="Gene3D" id="3.90.1150.10">
    <property type="entry name" value="Aspartate Aminotransferase, domain 1"/>
    <property type="match status" value="1"/>
</dbReference>
<evidence type="ECO:0000313" key="6">
    <source>
        <dbReference type="EMBL" id="SUE34003.1"/>
    </source>
</evidence>
<feature type="domain" description="Aminotransferase class I/classII large" evidence="5">
    <location>
        <begin position="34"/>
        <end position="387"/>
    </location>
</feature>
<evidence type="ECO:0000256" key="3">
    <source>
        <dbReference type="ARBA" id="ARBA00022679"/>
    </source>
</evidence>
<evidence type="ECO:0000313" key="7">
    <source>
        <dbReference type="Proteomes" id="UP000255233"/>
    </source>
</evidence>
<dbReference type="Pfam" id="PF00155">
    <property type="entry name" value="Aminotran_1_2"/>
    <property type="match status" value="1"/>
</dbReference>
<proteinExistence type="inferred from homology"/>
<dbReference type="PANTHER" id="PTHR42832">
    <property type="entry name" value="AMINO ACID AMINOTRANSFERASE"/>
    <property type="match status" value="1"/>
</dbReference>
<keyword evidence="2 4" id="KW-0032">Aminotransferase</keyword>
<organism evidence="6 7">
    <name type="scientific">Rikenella microfusus</name>
    <dbReference type="NCBI Taxonomy" id="28139"/>
    <lineage>
        <taxon>Bacteria</taxon>
        <taxon>Pseudomonadati</taxon>
        <taxon>Bacteroidota</taxon>
        <taxon>Bacteroidia</taxon>
        <taxon>Bacteroidales</taxon>
        <taxon>Rikenellaceae</taxon>
        <taxon>Rikenella</taxon>
    </lineage>
</organism>
<comment type="similarity">
    <text evidence="4">Belongs to the class-I pyridoxal-phosphate-dependent aminotransferase family.</text>
</comment>
<dbReference type="PROSITE" id="PS00105">
    <property type="entry name" value="AA_TRANSFER_CLASS_1"/>
    <property type="match status" value="1"/>
</dbReference>
<dbReference type="Gene3D" id="3.40.640.10">
    <property type="entry name" value="Type I PLP-dependent aspartate aminotransferase-like (Major domain)"/>
    <property type="match status" value="1"/>
</dbReference>
<evidence type="ECO:0000259" key="5">
    <source>
        <dbReference type="Pfam" id="PF00155"/>
    </source>
</evidence>
<dbReference type="InterPro" id="IPR015421">
    <property type="entry name" value="PyrdxlP-dep_Trfase_major"/>
</dbReference>
<keyword evidence="3 4" id="KW-0808">Transferase</keyword>
<evidence type="ECO:0000256" key="1">
    <source>
        <dbReference type="ARBA" id="ARBA00001933"/>
    </source>
</evidence>
<keyword evidence="7" id="KW-1185">Reference proteome</keyword>
<dbReference type="AlphaFoldDB" id="A0A379MR59"/>
<dbReference type="Proteomes" id="UP000255233">
    <property type="component" value="Unassembled WGS sequence"/>
</dbReference>
<dbReference type="CDD" id="cd00609">
    <property type="entry name" value="AAT_like"/>
    <property type="match status" value="1"/>
</dbReference>
<dbReference type="GO" id="GO:0008483">
    <property type="term" value="F:transaminase activity"/>
    <property type="evidence" value="ECO:0007669"/>
    <property type="project" value="UniProtKB-KW"/>
</dbReference>
<dbReference type="PANTHER" id="PTHR42832:SF3">
    <property type="entry name" value="L-GLUTAMINE--4-(METHYLSULFANYL)-2-OXOBUTANOATE AMINOTRANSFERASE"/>
    <property type="match status" value="1"/>
</dbReference>
<name>A0A379MR59_9BACT</name>
<dbReference type="SUPFAM" id="SSF53383">
    <property type="entry name" value="PLP-dependent transferases"/>
    <property type="match status" value="1"/>
</dbReference>
<reference evidence="6 7" key="1">
    <citation type="submission" date="2018-06" db="EMBL/GenBank/DDBJ databases">
        <authorList>
            <consortium name="Pathogen Informatics"/>
            <person name="Doyle S."/>
        </authorList>
    </citation>
    <scope>NUCLEOTIDE SEQUENCE [LARGE SCALE GENOMIC DNA]</scope>
    <source>
        <strain evidence="6 7">NCTC11190</strain>
    </source>
</reference>
<comment type="cofactor">
    <cofactor evidence="1 4">
        <name>pyridoxal 5'-phosphate</name>
        <dbReference type="ChEBI" id="CHEBI:597326"/>
    </cofactor>
</comment>
<dbReference type="EC" id="2.6.1.-" evidence="4"/>
<sequence length="389" mass="42795">MTQFEVADRLGEVKEYYFSKKLAQVEALRRAGHDVINLGIGSPDLPPHPSVVEALYRGAQDAHTHGYANYKGERVLLEAIAGWYRTRYGVTLDPDTEVLTLYGSKEGLTYLCQTFVNPGDKVLVPNPGYPAYAAAVKLAGGIVDSYLLTEENGWMPDFEALEKSDLGGVKMMFLNYPHMPTGTAPAPGLFERFVEFARRHGILLVHDNPYSFIRNDRPQSLMAVPGAREVAIELNSLSKSQNMAGWRVGMMVGRPDILAAVLRCKSNLNNAMFIPMQQAAAVALGLGDEWYAGVNRTYRSREALAVKILETLGCTVRPGQMGLFEWGKLPDEALAGGTDCYGFIDRILDEKYVFVTPGGIFGSGGEKYVRVSLCADEATLQRALERLAK</sequence>
<dbReference type="EMBL" id="UGVL01000001">
    <property type="protein sequence ID" value="SUE34003.1"/>
    <property type="molecule type" value="Genomic_DNA"/>
</dbReference>
<dbReference type="InterPro" id="IPR015424">
    <property type="entry name" value="PyrdxlP-dep_Trfase"/>
</dbReference>
<dbReference type="InterPro" id="IPR004838">
    <property type="entry name" value="NHTrfase_class1_PyrdxlP-BS"/>
</dbReference>
<dbReference type="RefSeq" id="WP_027290139.1">
    <property type="nucleotide sequence ID" value="NZ_CANTWR010000018.1"/>
</dbReference>
<accession>A0A379MR59</accession>
<dbReference type="GO" id="GO:0030170">
    <property type="term" value="F:pyridoxal phosphate binding"/>
    <property type="evidence" value="ECO:0007669"/>
    <property type="project" value="InterPro"/>
</dbReference>